<evidence type="ECO:0000256" key="2">
    <source>
        <dbReference type="ARBA" id="ARBA00023002"/>
    </source>
</evidence>
<dbReference type="Gene3D" id="3.30.70.420">
    <property type="entry name" value="Hydroxymethylglutaryl-CoA reductase, class I/II, NAD/NADP-binding domain"/>
    <property type="match status" value="1"/>
</dbReference>
<evidence type="ECO:0000256" key="1">
    <source>
        <dbReference type="ARBA" id="ARBA00007661"/>
    </source>
</evidence>
<dbReference type="Pfam" id="PF00368">
    <property type="entry name" value="HMG-CoA_red"/>
    <property type="match status" value="1"/>
</dbReference>
<accession>A0ABQ9YBZ9</accession>
<name>A0ABQ9YBZ9_9EUKA</name>
<sequence length="359" mass="37950">MTHPSPATTIPIGITENILVNGIASMIPLSTTEGALIASFSRGNKLLTQSGGVVSCAIDNGYTLSAVISLSNLEELDQFQTHLSQPSLFESLSLAVSDSNPSLCLGDVESYIVAQNVSVVFRLRHRTSSFKHIQSKLITNLLKIIKKSSPVSFTLLSIQTPFSSSSSPSVSNIVKPSGFTVSSDVVIPAQLLQTVMHVSPQTFLSLNQKKNYLGSSLACTLGGNNAHASNALSALFLACGQDMSLIPTCSACFLTTELTDSGDLHVSCTMPSLLVDVSSPLASSVQKSLITFLLSDEKNVFPPTTDSEMQEDEVIKNANKRFAMIAASVVLAGELSLISSLAQGTLMDAHNALNRGKSP</sequence>
<dbReference type="Gene3D" id="3.90.770.10">
    <property type="entry name" value="3-hydroxy-3-methylglutaryl-coenzyme A Reductase, Chain A, domain 2"/>
    <property type="match status" value="1"/>
</dbReference>
<dbReference type="PROSITE" id="PS50065">
    <property type="entry name" value="HMG_COA_REDUCTASE_4"/>
    <property type="match status" value="1"/>
</dbReference>
<dbReference type="InterPro" id="IPR009023">
    <property type="entry name" value="HMG_CoA_Rdtase_NAD(P)-bd_sf"/>
</dbReference>
<dbReference type="InterPro" id="IPR002202">
    <property type="entry name" value="HMG_CoA_Rdtase"/>
</dbReference>
<dbReference type="InterPro" id="IPR009029">
    <property type="entry name" value="HMG_CoA_Rdtase_sub-bd_dom_sf"/>
</dbReference>
<reference evidence="3 4" key="1">
    <citation type="journal article" date="2022" name="bioRxiv">
        <title>Genomics of Preaxostyla Flagellates Illuminates Evolutionary Transitions and the Path Towards Mitochondrial Loss.</title>
        <authorList>
            <person name="Novak L.V.F."/>
            <person name="Treitli S.C."/>
            <person name="Pyrih J."/>
            <person name="Halakuc P."/>
            <person name="Pipaliya S.V."/>
            <person name="Vacek V."/>
            <person name="Brzon O."/>
            <person name="Soukal P."/>
            <person name="Eme L."/>
            <person name="Dacks J.B."/>
            <person name="Karnkowska A."/>
            <person name="Elias M."/>
            <person name="Hampl V."/>
        </authorList>
    </citation>
    <scope>NUCLEOTIDE SEQUENCE [LARGE SCALE GENOMIC DNA]</scope>
    <source>
        <strain evidence="3">NAU3</strain>
        <tissue evidence="3">Gut</tissue>
    </source>
</reference>
<dbReference type="InterPro" id="IPR023074">
    <property type="entry name" value="HMG_CoA_Rdtase_cat_sf"/>
</dbReference>
<dbReference type="PANTHER" id="PTHR10572">
    <property type="entry name" value="3-HYDROXY-3-METHYLGLUTARYL-COENZYME A REDUCTASE"/>
    <property type="match status" value="1"/>
</dbReference>
<keyword evidence="2 3" id="KW-0560">Oxidoreductase</keyword>
<dbReference type="SUPFAM" id="SSF56542">
    <property type="entry name" value="Substrate-binding domain of HMG-CoA reductase"/>
    <property type="match status" value="1"/>
</dbReference>
<evidence type="ECO:0000313" key="4">
    <source>
        <dbReference type="Proteomes" id="UP001281761"/>
    </source>
</evidence>
<comment type="caution">
    <text evidence="3">The sequence shown here is derived from an EMBL/GenBank/DDBJ whole genome shotgun (WGS) entry which is preliminary data.</text>
</comment>
<organism evidence="3 4">
    <name type="scientific">Blattamonas nauphoetae</name>
    <dbReference type="NCBI Taxonomy" id="2049346"/>
    <lineage>
        <taxon>Eukaryota</taxon>
        <taxon>Metamonada</taxon>
        <taxon>Preaxostyla</taxon>
        <taxon>Oxymonadida</taxon>
        <taxon>Blattamonas</taxon>
    </lineage>
</organism>
<dbReference type="EMBL" id="JARBJD010000017">
    <property type="protein sequence ID" value="KAK2961288.1"/>
    <property type="molecule type" value="Genomic_DNA"/>
</dbReference>
<keyword evidence="4" id="KW-1185">Reference proteome</keyword>
<proteinExistence type="inferred from homology"/>
<dbReference type="PANTHER" id="PTHR10572:SF24">
    <property type="entry name" value="3-HYDROXY-3-METHYLGLUTARYL-COENZYME A REDUCTASE"/>
    <property type="match status" value="1"/>
</dbReference>
<protein>
    <submittedName>
        <fullName evidence="3">3-hydroxy-3-methylglutaryl-coenzyme A reductase 1</fullName>
        <ecNumber evidence="3">1.1.1.34</ecNumber>
    </submittedName>
</protein>
<dbReference type="Proteomes" id="UP001281761">
    <property type="component" value="Unassembled WGS sequence"/>
</dbReference>
<dbReference type="EC" id="1.1.1.34" evidence="3"/>
<evidence type="ECO:0000313" key="3">
    <source>
        <dbReference type="EMBL" id="KAK2961288.1"/>
    </source>
</evidence>
<comment type="similarity">
    <text evidence="1">Belongs to the HMG-CoA reductase family.</text>
</comment>
<dbReference type="PRINTS" id="PR00071">
    <property type="entry name" value="HMGCOARDTASE"/>
</dbReference>
<gene>
    <name evidence="3" type="ORF">BLNAU_3734</name>
</gene>
<dbReference type="GO" id="GO:0004420">
    <property type="term" value="F:hydroxymethylglutaryl-CoA reductase (NADPH) activity"/>
    <property type="evidence" value="ECO:0007669"/>
    <property type="project" value="UniProtKB-EC"/>
</dbReference>